<dbReference type="KEGG" id="ock:EXM22_12350"/>
<dbReference type="OrthoDB" id="68076at2"/>
<sequence>MPPMVTLFASLSALTYGSADFYGGLASRKSSATAVVAWSQGVGLLTALLAAPLMGTSFVEASDIFWGIAAGLVGASGVGILYRGLATGLASVVSPMAALTGAVLPVFFGLITGERPNLLTWCGISLALPAIILLSAEKEEKKDHVLQSLKMGFLSGIGFSGFFILIAQSGDNSGLWSLVAARAATVPLFLIITLLRRHPLFLTRGSSIHAVLAGALDMAANIFYLLATRTGFLVTAVVITALYPAPTVFLQRMVLQEKLSKSRVYGLILAIAGAAMIGIGG</sequence>
<keyword evidence="1" id="KW-1133">Transmembrane helix</keyword>
<keyword evidence="1" id="KW-0472">Membrane</keyword>
<evidence type="ECO:0000313" key="3">
    <source>
        <dbReference type="EMBL" id="QEN08739.1"/>
    </source>
</evidence>
<dbReference type="SUPFAM" id="SSF103481">
    <property type="entry name" value="Multidrug resistance efflux transporter EmrE"/>
    <property type="match status" value="2"/>
</dbReference>
<feature type="transmembrane region" description="Helical" evidence="1">
    <location>
        <begin position="64"/>
        <end position="82"/>
    </location>
</feature>
<gene>
    <name evidence="3" type="ORF">EXM22_12350</name>
</gene>
<keyword evidence="4" id="KW-1185">Reference proteome</keyword>
<feature type="transmembrane region" description="Helical" evidence="1">
    <location>
        <begin position="89"/>
        <end position="112"/>
    </location>
</feature>
<dbReference type="Pfam" id="PF00892">
    <property type="entry name" value="EamA"/>
    <property type="match status" value="2"/>
</dbReference>
<dbReference type="AlphaFoldDB" id="A0A5C1QNE0"/>
<dbReference type="Proteomes" id="UP000324209">
    <property type="component" value="Chromosome"/>
</dbReference>
<evidence type="ECO:0000256" key="1">
    <source>
        <dbReference type="SAM" id="Phobius"/>
    </source>
</evidence>
<dbReference type="InterPro" id="IPR000620">
    <property type="entry name" value="EamA_dom"/>
</dbReference>
<dbReference type="InterPro" id="IPR037185">
    <property type="entry name" value="EmrE-like"/>
</dbReference>
<proteinExistence type="predicted"/>
<evidence type="ECO:0000259" key="2">
    <source>
        <dbReference type="Pfam" id="PF00892"/>
    </source>
</evidence>
<dbReference type="GO" id="GO:0016020">
    <property type="term" value="C:membrane"/>
    <property type="evidence" value="ECO:0007669"/>
    <property type="project" value="InterPro"/>
</dbReference>
<feature type="domain" description="EamA" evidence="2">
    <location>
        <begin position="7"/>
        <end position="135"/>
    </location>
</feature>
<organism evidence="3 4">
    <name type="scientific">Oceanispirochaeta crateris</name>
    <dbReference type="NCBI Taxonomy" id="2518645"/>
    <lineage>
        <taxon>Bacteria</taxon>
        <taxon>Pseudomonadati</taxon>
        <taxon>Spirochaetota</taxon>
        <taxon>Spirochaetia</taxon>
        <taxon>Spirochaetales</taxon>
        <taxon>Spirochaetaceae</taxon>
        <taxon>Oceanispirochaeta</taxon>
    </lineage>
</organism>
<feature type="transmembrane region" description="Helical" evidence="1">
    <location>
        <begin position="118"/>
        <end position="136"/>
    </location>
</feature>
<feature type="domain" description="EamA" evidence="2">
    <location>
        <begin position="151"/>
        <end position="277"/>
    </location>
</feature>
<keyword evidence="1" id="KW-0812">Transmembrane</keyword>
<protein>
    <submittedName>
        <fullName evidence="3">DMT family transporter</fullName>
    </submittedName>
</protein>
<feature type="transmembrane region" description="Helical" evidence="1">
    <location>
        <begin position="232"/>
        <end position="250"/>
    </location>
</feature>
<feature type="transmembrane region" description="Helical" evidence="1">
    <location>
        <begin position="207"/>
        <end position="226"/>
    </location>
</feature>
<reference evidence="3 4" key="1">
    <citation type="submission" date="2019-02" db="EMBL/GenBank/DDBJ databases">
        <title>Complete Genome Sequence and Methylome Analysis of free living Spirochaetas.</title>
        <authorList>
            <person name="Fomenkov A."/>
            <person name="Dubinina G."/>
            <person name="Leshcheva N."/>
            <person name="Mikheeva N."/>
            <person name="Grabovich M."/>
            <person name="Vincze T."/>
            <person name="Roberts R.J."/>
        </authorList>
    </citation>
    <scope>NUCLEOTIDE SEQUENCE [LARGE SCALE GENOMIC DNA]</scope>
    <source>
        <strain evidence="3 4">K2</strain>
    </source>
</reference>
<name>A0A5C1QNE0_9SPIO</name>
<feature type="transmembrane region" description="Helical" evidence="1">
    <location>
        <begin position="148"/>
        <end position="168"/>
    </location>
</feature>
<feature type="transmembrane region" description="Helical" evidence="1">
    <location>
        <begin position="262"/>
        <end position="280"/>
    </location>
</feature>
<dbReference type="EMBL" id="CP036150">
    <property type="protein sequence ID" value="QEN08739.1"/>
    <property type="molecule type" value="Genomic_DNA"/>
</dbReference>
<evidence type="ECO:0000313" key="4">
    <source>
        <dbReference type="Proteomes" id="UP000324209"/>
    </source>
</evidence>
<feature type="transmembrane region" description="Helical" evidence="1">
    <location>
        <begin position="174"/>
        <end position="195"/>
    </location>
</feature>
<accession>A0A5C1QNE0</accession>